<feature type="domain" description="XPG N-terminal" evidence="6">
    <location>
        <begin position="1"/>
        <end position="91"/>
    </location>
</feature>
<evidence type="ECO:0000313" key="7">
    <source>
        <dbReference type="EMBL" id="QHT19309.1"/>
    </source>
</evidence>
<dbReference type="CDD" id="cd09897">
    <property type="entry name" value="H3TH_FEN1-XPG-like"/>
    <property type="match status" value="1"/>
</dbReference>
<evidence type="ECO:0000256" key="2">
    <source>
        <dbReference type="ARBA" id="ARBA00022723"/>
    </source>
</evidence>
<proteinExistence type="predicted"/>
<evidence type="ECO:0000256" key="1">
    <source>
        <dbReference type="ARBA" id="ARBA00022722"/>
    </source>
</evidence>
<dbReference type="PANTHER" id="PTHR11081">
    <property type="entry name" value="FLAP ENDONUCLEASE FAMILY MEMBER"/>
    <property type="match status" value="1"/>
</dbReference>
<keyword evidence="1" id="KW-0540">Nuclease</keyword>
<reference evidence="7" key="1">
    <citation type="journal article" date="2020" name="Nature">
        <title>Giant virus diversity and host interactions through global metagenomics.</title>
        <authorList>
            <person name="Schulz F."/>
            <person name="Roux S."/>
            <person name="Paez-Espino D."/>
            <person name="Jungbluth S."/>
            <person name="Walsh D.A."/>
            <person name="Denef V.J."/>
            <person name="McMahon K.D."/>
            <person name="Konstantinidis K.T."/>
            <person name="Eloe-Fadrosh E.A."/>
            <person name="Kyrpides N.C."/>
            <person name="Woyke T."/>
        </authorList>
    </citation>
    <scope>NUCLEOTIDE SEQUENCE</scope>
    <source>
        <strain evidence="7">GVMAG-M-3300023174-57</strain>
    </source>
</reference>
<dbReference type="SUPFAM" id="SSF88723">
    <property type="entry name" value="PIN domain-like"/>
    <property type="match status" value="1"/>
</dbReference>
<keyword evidence="4" id="KW-0378">Hydrolase</keyword>
<keyword evidence="5" id="KW-0460">Magnesium</keyword>
<protein>
    <recommendedName>
        <fullName evidence="6">XPG N-terminal domain-containing protein</fullName>
    </recommendedName>
</protein>
<dbReference type="GO" id="GO:0046872">
    <property type="term" value="F:metal ion binding"/>
    <property type="evidence" value="ECO:0007669"/>
    <property type="project" value="UniProtKB-KW"/>
</dbReference>
<accession>A0A6C0DTC7</accession>
<dbReference type="InterPro" id="IPR036279">
    <property type="entry name" value="5-3_exonuclease_C_sf"/>
</dbReference>
<evidence type="ECO:0000259" key="6">
    <source>
        <dbReference type="SMART" id="SM00485"/>
    </source>
</evidence>
<dbReference type="InterPro" id="IPR006085">
    <property type="entry name" value="XPG_DNA_repair_N"/>
</dbReference>
<dbReference type="Pfam" id="PF00752">
    <property type="entry name" value="XPG_N"/>
    <property type="match status" value="1"/>
</dbReference>
<dbReference type="InterPro" id="IPR006086">
    <property type="entry name" value="XPG-I_dom"/>
</dbReference>
<keyword evidence="2" id="KW-0479">Metal-binding</keyword>
<dbReference type="GO" id="GO:0017108">
    <property type="term" value="F:5'-flap endonuclease activity"/>
    <property type="evidence" value="ECO:0007669"/>
    <property type="project" value="TreeGrafter"/>
</dbReference>
<dbReference type="InterPro" id="IPR029060">
    <property type="entry name" value="PIN-like_dom_sf"/>
</dbReference>
<evidence type="ECO:0000256" key="5">
    <source>
        <dbReference type="ARBA" id="ARBA00022842"/>
    </source>
</evidence>
<organism evidence="7">
    <name type="scientific">viral metagenome</name>
    <dbReference type="NCBI Taxonomy" id="1070528"/>
    <lineage>
        <taxon>unclassified sequences</taxon>
        <taxon>metagenomes</taxon>
        <taxon>organismal metagenomes</taxon>
    </lineage>
</organism>
<evidence type="ECO:0000256" key="3">
    <source>
        <dbReference type="ARBA" id="ARBA00022759"/>
    </source>
</evidence>
<dbReference type="PRINTS" id="PR00853">
    <property type="entry name" value="XPGRADSUPER"/>
</dbReference>
<evidence type="ECO:0000256" key="4">
    <source>
        <dbReference type="ARBA" id="ARBA00022801"/>
    </source>
</evidence>
<name>A0A6C0DTC7_9ZZZZ</name>
<dbReference type="SMART" id="SM00485">
    <property type="entry name" value="XPGN"/>
    <property type="match status" value="1"/>
</dbReference>
<dbReference type="Gene3D" id="1.10.150.20">
    <property type="entry name" value="5' to 3' exonuclease, C-terminal subdomain"/>
    <property type="match status" value="1"/>
</dbReference>
<keyword evidence="3" id="KW-0255">Endonuclease</keyword>
<dbReference type="PANTHER" id="PTHR11081:SF9">
    <property type="entry name" value="FLAP ENDONUCLEASE 1"/>
    <property type="match status" value="1"/>
</dbReference>
<dbReference type="InterPro" id="IPR006084">
    <property type="entry name" value="XPG/Rad2"/>
</dbReference>
<dbReference type="AlphaFoldDB" id="A0A6C0DTC7"/>
<dbReference type="Gene3D" id="3.40.50.1010">
    <property type="entry name" value="5'-nuclease"/>
    <property type="match status" value="1"/>
</dbReference>
<dbReference type="EMBL" id="MN739664">
    <property type="protein sequence ID" value="QHT19309.1"/>
    <property type="molecule type" value="Genomic_DNA"/>
</dbReference>
<dbReference type="Pfam" id="PF00867">
    <property type="entry name" value="XPG_I"/>
    <property type="match status" value="1"/>
</dbReference>
<sequence length="307" mass="34619">MGIRGLNTCLIKTAPHVFATMTWSHGQRIGIDIQCFMYRALSSHLNPVAVIREQLAAFTALGIRPIYVFDGPPPVEKEAVVAKRRDDRRAAVAKIADLRSQMGDDPETCLRLENEISLLESAHPQLTYEMKDEIKALFDAHNIDYINSASEADTVLAHLYRRSMIDYVASFDLDFLARGVKLLIPNGIASGPGQNWTLLDPVQIQNALGLTDSQFLDLCVLMGSDYTPSLPIVPWSVALRSLQRHMGLEEIWSRHTFSNWRRPGADVETKTVSEIRLLHDARNILSGQVDRPENMIESFRWGQRLRV</sequence>
<dbReference type="SUPFAM" id="SSF47807">
    <property type="entry name" value="5' to 3' exonuclease, C-terminal subdomain"/>
    <property type="match status" value="1"/>
</dbReference>